<feature type="compositionally biased region" description="Polar residues" evidence="1">
    <location>
        <begin position="28"/>
        <end position="39"/>
    </location>
</feature>
<gene>
    <name evidence="2" type="ORF">PIB30_014818</name>
</gene>
<feature type="region of interest" description="Disordered" evidence="1">
    <location>
        <begin position="28"/>
        <end position="60"/>
    </location>
</feature>
<keyword evidence="3" id="KW-1185">Reference proteome</keyword>
<comment type="caution">
    <text evidence="2">The sequence shown here is derived from an EMBL/GenBank/DDBJ whole genome shotgun (WGS) entry which is preliminary data.</text>
</comment>
<proteinExistence type="predicted"/>
<feature type="compositionally biased region" description="Polar residues" evidence="1">
    <location>
        <begin position="109"/>
        <end position="133"/>
    </location>
</feature>
<reference evidence="2 3" key="1">
    <citation type="journal article" date="2023" name="Plants (Basel)">
        <title>Bridging the Gap: Combining Genomics and Transcriptomics Approaches to Understand Stylosanthes scabra, an Orphan Legume from the Brazilian Caatinga.</title>
        <authorList>
            <person name="Ferreira-Neto J.R.C."/>
            <person name="da Silva M.D."/>
            <person name="Binneck E."/>
            <person name="de Melo N.F."/>
            <person name="da Silva R.H."/>
            <person name="de Melo A.L.T.M."/>
            <person name="Pandolfi V."/>
            <person name="Bustamante F.O."/>
            <person name="Brasileiro-Vidal A.C."/>
            <person name="Benko-Iseppon A.M."/>
        </authorList>
    </citation>
    <scope>NUCLEOTIDE SEQUENCE [LARGE SCALE GENOMIC DNA]</scope>
    <source>
        <tissue evidence="2">Leaves</tissue>
    </source>
</reference>
<protein>
    <submittedName>
        <fullName evidence="2">Uncharacterized protein</fullName>
    </submittedName>
</protein>
<organism evidence="2 3">
    <name type="scientific">Stylosanthes scabra</name>
    <dbReference type="NCBI Taxonomy" id="79078"/>
    <lineage>
        <taxon>Eukaryota</taxon>
        <taxon>Viridiplantae</taxon>
        <taxon>Streptophyta</taxon>
        <taxon>Embryophyta</taxon>
        <taxon>Tracheophyta</taxon>
        <taxon>Spermatophyta</taxon>
        <taxon>Magnoliopsida</taxon>
        <taxon>eudicotyledons</taxon>
        <taxon>Gunneridae</taxon>
        <taxon>Pentapetalae</taxon>
        <taxon>rosids</taxon>
        <taxon>fabids</taxon>
        <taxon>Fabales</taxon>
        <taxon>Fabaceae</taxon>
        <taxon>Papilionoideae</taxon>
        <taxon>50 kb inversion clade</taxon>
        <taxon>dalbergioids sensu lato</taxon>
        <taxon>Dalbergieae</taxon>
        <taxon>Pterocarpus clade</taxon>
        <taxon>Stylosanthes</taxon>
    </lineage>
</organism>
<sequence>MDSGACSQARAKRKSIIQEKKLNAKTSLVGNGLPTSTRRPLQEVTDGSCVSAEKGKQARRETCGELEKSIEASEICHNNSGKTPTKAGENSILPNITPISVLDIDSIPSPRNSNEVSETNTPEPNTNHGSAENTSAKDSRRARRKRAAIIRRTAPQRRKRASPANTKGNINDNSILPSDTPITVLDFDQIPSDENTAELSQYNKAESSHKNVRAGS</sequence>
<dbReference type="EMBL" id="JASCZI010000040">
    <property type="protein sequence ID" value="MED6107524.1"/>
    <property type="molecule type" value="Genomic_DNA"/>
</dbReference>
<evidence type="ECO:0000313" key="2">
    <source>
        <dbReference type="EMBL" id="MED6107524.1"/>
    </source>
</evidence>
<name>A0ABU6Q7T7_9FABA</name>
<dbReference type="Proteomes" id="UP001341840">
    <property type="component" value="Unassembled WGS sequence"/>
</dbReference>
<evidence type="ECO:0000313" key="3">
    <source>
        <dbReference type="Proteomes" id="UP001341840"/>
    </source>
</evidence>
<feature type="compositionally biased region" description="Basic residues" evidence="1">
    <location>
        <begin position="140"/>
        <end position="161"/>
    </location>
</feature>
<accession>A0ABU6Q7T7</accession>
<feature type="region of interest" description="Disordered" evidence="1">
    <location>
        <begin position="74"/>
        <end position="183"/>
    </location>
</feature>
<evidence type="ECO:0000256" key="1">
    <source>
        <dbReference type="SAM" id="MobiDB-lite"/>
    </source>
</evidence>
<feature type="compositionally biased region" description="Polar residues" evidence="1">
    <location>
        <begin position="163"/>
        <end position="181"/>
    </location>
</feature>